<evidence type="ECO:0000313" key="5">
    <source>
        <dbReference type="EMBL" id="AJR08418.1"/>
    </source>
</evidence>
<evidence type="ECO:0000256" key="3">
    <source>
        <dbReference type="ARBA" id="ARBA00023235"/>
    </source>
</evidence>
<feature type="domain" description="Alanine racemase N-terminal" evidence="4">
    <location>
        <begin position="9"/>
        <end position="226"/>
    </location>
</feature>
<name>A0A0C5WMQ6_9GAMM</name>
<protein>
    <recommendedName>
        <fullName evidence="4">Alanine racemase N-terminal domain-containing protein</fullName>
    </recommendedName>
</protein>
<evidence type="ECO:0000256" key="2">
    <source>
        <dbReference type="ARBA" id="ARBA00022898"/>
    </source>
</evidence>
<dbReference type="PANTHER" id="PTHR30511">
    <property type="entry name" value="ALANINE RACEMASE"/>
    <property type="match status" value="1"/>
</dbReference>
<organism evidence="5 6">
    <name type="scientific">Photobacterium gaetbulicola Gung47</name>
    <dbReference type="NCBI Taxonomy" id="658445"/>
    <lineage>
        <taxon>Bacteria</taxon>
        <taxon>Pseudomonadati</taxon>
        <taxon>Pseudomonadota</taxon>
        <taxon>Gammaproteobacteria</taxon>
        <taxon>Vibrionales</taxon>
        <taxon>Vibrionaceae</taxon>
        <taxon>Photobacterium</taxon>
    </lineage>
</organism>
<gene>
    <name evidence="5" type="ORF">H744_2c1752</name>
</gene>
<sequence length="354" mass="38272">MSVYPCINIRLNTITQNAQHMVATCKSHGISPAGVTKLACAYPEVGQAIINGGIHLLADSRIANLKKLQQLDAEKMLLRLPAISEACEVVRYADISLNSELATLQALSAEAVKQHRQHQVILMHDLGDLREGAFFEEETLALARLAITLPGIELVGLGTNLACYGGVEPSSENQSSLLTIAAKIETENQIKLKYVTGASSAGLNIMQRGELPRGVNQLRLGASLLMGIGLNDDPVPNTRQDTFDLSVEIIEIKVKPSLPANSTALDAFGNKPQFIDRGLRKRAICAIGKQDVDINQITPQDSSILVIGGSSDHLILDISDSDINYRVGSLVTFNLSYSGVLQCMTSEYVNKHFI</sequence>
<dbReference type="GO" id="GO:0030170">
    <property type="term" value="F:pyridoxal phosphate binding"/>
    <property type="evidence" value="ECO:0007669"/>
    <property type="project" value="TreeGrafter"/>
</dbReference>
<accession>A0A0C5WMQ6</accession>
<dbReference type="GO" id="GO:0008784">
    <property type="term" value="F:alanine racemase activity"/>
    <property type="evidence" value="ECO:0007669"/>
    <property type="project" value="TreeGrafter"/>
</dbReference>
<dbReference type="PATRIC" id="fig|658445.3.peg.3670"/>
<dbReference type="EMBL" id="CP005974">
    <property type="protein sequence ID" value="AJR08418.1"/>
    <property type="molecule type" value="Genomic_DNA"/>
</dbReference>
<proteinExistence type="predicted"/>
<dbReference type="SUPFAM" id="SSF51419">
    <property type="entry name" value="PLP-binding barrel"/>
    <property type="match status" value="1"/>
</dbReference>
<dbReference type="GO" id="GO:0005829">
    <property type="term" value="C:cytosol"/>
    <property type="evidence" value="ECO:0007669"/>
    <property type="project" value="TreeGrafter"/>
</dbReference>
<dbReference type="HOGENOM" id="CLU_067103_0_0_6"/>
<dbReference type="Proteomes" id="UP000032303">
    <property type="component" value="Chromosome 2"/>
</dbReference>
<evidence type="ECO:0000256" key="1">
    <source>
        <dbReference type="ARBA" id="ARBA00001933"/>
    </source>
</evidence>
<dbReference type="OrthoDB" id="504078at2"/>
<dbReference type="PANTHER" id="PTHR30511:SF3">
    <property type="entry name" value="LYSINE RACEMASE"/>
    <property type="match status" value="1"/>
</dbReference>
<dbReference type="CDD" id="cd06815">
    <property type="entry name" value="PLPDE_III_AR_like_1"/>
    <property type="match status" value="1"/>
</dbReference>
<dbReference type="STRING" id="658445.H744_2c1752"/>
<dbReference type="InterPro" id="IPR001608">
    <property type="entry name" value="Ala_racemase_N"/>
</dbReference>
<comment type="cofactor">
    <cofactor evidence="1">
        <name>pyridoxal 5'-phosphate</name>
        <dbReference type="ChEBI" id="CHEBI:597326"/>
    </cofactor>
</comment>
<keyword evidence="3" id="KW-0413">Isomerase</keyword>
<reference evidence="5 6" key="1">
    <citation type="submission" date="2013-05" db="EMBL/GenBank/DDBJ databases">
        <title>Complete genome sequence of the lipase-producing bacterium Photobacterium gaetbulicola Gung47.</title>
        <authorList>
            <person name="Kim Y.-O."/>
        </authorList>
    </citation>
    <scope>NUCLEOTIDE SEQUENCE [LARGE SCALE GENOMIC DNA]</scope>
    <source>
        <strain evidence="5 6">Gung47</strain>
    </source>
</reference>
<dbReference type="AlphaFoldDB" id="A0A0C5WMQ6"/>
<dbReference type="Pfam" id="PF01168">
    <property type="entry name" value="Ala_racemase_N"/>
    <property type="match status" value="1"/>
</dbReference>
<evidence type="ECO:0000259" key="4">
    <source>
        <dbReference type="Pfam" id="PF01168"/>
    </source>
</evidence>
<keyword evidence="2" id="KW-0663">Pyridoxal phosphate</keyword>
<evidence type="ECO:0000313" key="6">
    <source>
        <dbReference type="Proteomes" id="UP000032303"/>
    </source>
</evidence>
<dbReference type="Gene3D" id="3.20.20.10">
    <property type="entry name" value="Alanine racemase"/>
    <property type="match status" value="1"/>
</dbReference>
<dbReference type="KEGG" id="pgb:H744_2c1752"/>
<dbReference type="InterPro" id="IPR029066">
    <property type="entry name" value="PLP-binding_barrel"/>
</dbReference>
<dbReference type="InterPro" id="IPR000821">
    <property type="entry name" value="Ala_racemase"/>
</dbReference>
<keyword evidence="6" id="KW-1185">Reference proteome</keyword>